<keyword evidence="3" id="KW-1185">Reference proteome</keyword>
<reference evidence="2 3" key="1">
    <citation type="journal article" date="2019" name="Sci. Data">
        <title>Hybrid genome assembly and annotation of Danionella translucida.</title>
        <authorList>
            <person name="Kadobianskyi M."/>
            <person name="Schulze L."/>
            <person name="Schuelke M."/>
            <person name="Judkewitz B."/>
        </authorList>
    </citation>
    <scope>NUCLEOTIDE SEQUENCE [LARGE SCALE GENOMIC DNA]</scope>
    <source>
        <strain evidence="2 3">Bolton</strain>
    </source>
</reference>
<dbReference type="PROSITE" id="PS50835">
    <property type="entry name" value="IG_LIKE"/>
    <property type="match status" value="1"/>
</dbReference>
<evidence type="ECO:0000259" key="1">
    <source>
        <dbReference type="PROSITE" id="PS50835"/>
    </source>
</evidence>
<dbReference type="AlphaFoldDB" id="A0A553QYQ5"/>
<dbReference type="Gene3D" id="2.60.40.10">
    <property type="entry name" value="Immunoglobulins"/>
    <property type="match status" value="1"/>
</dbReference>
<dbReference type="OrthoDB" id="6107927at2759"/>
<gene>
    <name evidence="2" type="ORF">DNTS_016339</name>
</gene>
<dbReference type="SUPFAM" id="SSF48726">
    <property type="entry name" value="Immunoglobulin"/>
    <property type="match status" value="1"/>
</dbReference>
<name>A0A553QYQ5_9TELE</name>
<dbReference type="STRING" id="623744.A0A553QYQ5"/>
<sequence length="142" mass="16395">MTDPPVVEPAYTEIRQGLGRPFSLSCRVLRAHPSRVLKYEWKLGTRLLTKGQFNNQDETEYHVKALNREGYGAYTCDITNEAGAGRCTFLVTGKAYAPEFFYDTYSALWQNKPRVYNFNLLWTQMNPNAVDRIVAYRIAMKQ</sequence>
<feature type="domain" description="Ig-like" evidence="1">
    <location>
        <begin position="4"/>
        <end position="92"/>
    </location>
</feature>
<dbReference type="Proteomes" id="UP000316079">
    <property type="component" value="Unassembled WGS sequence"/>
</dbReference>
<dbReference type="InterPro" id="IPR013783">
    <property type="entry name" value="Ig-like_fold"/>
</dbReference>
<evidence type="ECO:0000313" key="2">
    <source>
        <dbReference type="EMBL" id="TRY95099.1"/>
    </source>
</evidence>
<proteinExistence type="predicted"/>
<feature type="non-terminal residue" evidence="2">
    <location>
        <position position="142"/>
    </location>
</feature>
<protein>
    <recommendedName>
        <fullName evidence="1">Ig-like domain-containing protein</fullName>
    </recommendedName>
</protein>
<dbReference type="InterPro" id="IPR007110">
    <property type="entry name" value="Ig-like_dom"/>
</dbReference>
<comment type="caution">
    <text evidence="2">The sequence shown here is derived from an EMBL/GenBank/DDBJ whole genome shotgun (WGS) entry which is preliminary data.</text>
</comment>
<organism evidence="2 3">
    <name type="scientific">Danionella cerebrum</name>
    <dbReference type="NCBI Taxonomy" id="2873325"/>
    <lineage>
        <taxon>Eukaryota</taxon>
        <taxon>Metazoa</taxon>
        <taxon>Chordata</taxon>
        <taxon>Craniata</taxon>
        <taxon>Vertebrata</taxon>
        <taxon>Euteleostomi</taxon>
        <taxon>Actinopterygii</taxon>
        <taxon>Neopterygii</taxon>
        <taxon>Teleostei</taxon>
        <taxon>Ostariophysi</taxon>
        <taxon>Cypriniformes</taxon>
        <taxon>Danionidae</taxon>
        <taxon>Danioninae</taxon>
        <taxon>Danionella</taxon>
    </lineage>
</organism>
<dbReference type="InterPro" id="IPR036179">
    <property type="entry name" value="Ig-like_dom_sf"/>
</dbReference>
<accession>A0A553QYQ5</accession>
<dbReference type="EMBL" id="SRMA01025408">
    <property type="protein sequence ID" value="TRY95099.1"/>
    <property type="molecule type" value="Genomic_DNA"/>
</dbReference>
<evidence type="ECO:0000313" key="3">
    <source>
        <dbReference type="Proteomes" id="UP000316079"/>
    </source>
</evidence>